<name>A0A423I9T5_9PSED</name>
<evidence type="ECO:0000313" key="3">
    <source>
        <dbReference type="Proteomes" id="UP000285636"/>
    </source>
</evidence>
<feature type="signal peptide" evidence="1">
    <location>
        <begin position="1"/>
        <end position="22"/>
    </location>
</feature>
<evidence type="ECO:0008006" key="4">
    <source>
        <dbReference type="Google" id="ProtNLM"/>
    </source>
</evidence>
<evidence type="ECO:0000313" key="2">
    <source>
        <dbReference type="EMBL" id="RON22139.1"/>
    </source>
</evidence>
<dbReference type="AlphaFoldDB" id="A0A423I9T5"/>
<reference evidence="2 3" key="1">
    <citation type="submission" date="2016-10" db="EMBL/GenBank/DDBJ databases">
        <title>Comparative genome analysis of multiple Pseudomonas spp. focuses on biocontrol and plant growth promoting traits.</title>
        <authorList>
            <person name="Tao X.-Y."/>
            <person name="Taylor C.G."/>
        </authorList>
    </citation>
    <scope>NUCLEOTIDE SEQUENCE [LARGE SCALE GENOMIC DNA]</scope>
    <source>
        <strain evidence="2 3">38D7</strain>
    </source>
</reference>
<dbReference type="EMBL" id="MOBK01000003">
    <property type="protein sequence ID" value="RON22139.1"/>
    <property type="molecule type" value="Genomic_DNA"/>
</dbReference>
<keyword evidence="1" id="KW-0732">Signal</keyword>
<dbReference type="RefSeq" id="WP_123433038.1">
    <property type="nucleotide sequence ID" value="NZ_MOBK01000003.1"/>
</dbReference>
<feature type="chain" id="PRO_5019242542" description="DUF2780 domain-containing protein" evidence="1">
    <location>
        <begin position="23"/>
        <end position="182"/>
    </location>
</feature>
<gene>
    <name evidence="2" type="ORF">BK660_08735</name>
</gene>
<protein>
    <recommendedName>
        <fullName evidence="4">DUF2780 domain-containing protein</fullName>
    </recommendedName>
</protein>
<comment type="caution">
    <text evidence="2">The sequence shown here is derived from an EMBL/GenBank/DDBJ whole genome shotgun (WGS) entry which is preliminary data.</text>
</comment>
<accession>A0A423I9T5</accession>
<sequence length="182" mass="17888">MKISRGFALASLMSLAASPVFAQFSLNDAANAISGMKGENAAEAAAPTPQTADLLGALTQLNVTPEQAVGGAGAMLGLAKNQLSSTDYSELAKSVPGIDILSGGGELGALAGLLGSSGKAAGLDNALGNVKNTNDLNDAFSALGMDGGMIGQFAPVLLQYFGQQGVGGSLLNSLGSIWGAGS</sequence>
<proteinExistence type="predicted"/>
<dbReference type="InterPro" id="IPR021302">
    <property type="entry name" value="DUF2780_VcgC/VcgE"/>
</dbReference>
<evidence type="ECO:0000256" key="1">
    <source>
        <dbReference type="SAM" id="SignalP"/>
    </source>
</evidence>
<organism evidence="2 3">
    <name type="scientific">Pseudomonas brassicacearum</name>
    <dbReference type="NCBI Taxonomy" id="930166"/>
    <lineage>
        <taxon>Bacteria</taxon>
        <taxon>Pseudomonadati</taxon>
        <taxon>Pseudomonadota</taxon>
        <taxon>Gammaproteobacteria</taxon>
        <taxon>Pseudomonadales</taxon>
        <taxon>Pseudomonadaceae</taxon>
        <taxon>Pseudomonas</taxon>
    </lineage>
</organism>
<dbReference type="Proteomes" id="UP000285636">
    <property type="component" value="Unassembled WGS sequence"/>
</dbReference>
<dbReference type="Pfam" id="PF11075">
    <property type="entry name" value="DUF2780"/>
    <property type="match status" value="1"/>
</dbReference>